<feature type="domain" description="DUF2921" evidence="13">
    <location>
        <begin position="399"/>
        <end position="587"/>
    </location>
</feature>
<evidence type="ECO:0000256" key="10">
    <source>
        <dbReference type="SAM" id="Phobius"/>
    </source>
</evidence>
<evidence type="ECO:0000256" key="6">
    <source>
        <dbReference type="ARBA" id="ARBA00022692"/>
    </source>
</evidence>
<evidence type="ECO:0000313" key="14">
    <source>
        <dbReference type="EMBL" id="KZV23223.1"/>
    </source>
</evidence>
<dbReference type="PANTHER" id="PTHR33389">
    <property type="entry name" value="FAMILY PROTEIN, PUTATIVE (DUF2921)-RELATED"/>
    <property type="match status" value="1"/>
</dbReference>
<feature type="transmembrane region" description="Helical" evidence="10">
    <location>
        <begin position="641"/>
        <end position="666"/>
    </location>
</feature>
<comment type="pathway">
    <text evidence="3">Protein modification; protein ubiquitination.</text>
</comment>
<dbReference type="EC" id="2.3.2.27" evidence="4"/>
<proteinExistence type="predicted"/>
<feature type="chain" id="PRO_5016299880" description="RING-type E3 ubiquitin transferase" evidence="11">
    <location>
        <begin position="33"/>
        <end position="897"/>
    </location>
</feature>
<evidence type="ECO:0000313" key="15">
    <source>
        <dbReference type="Proteomes" id="UP000250235"/>
    </source>
</evidence>
<evidence type="ECO:0000256" key="4">
    <source>
        <dbReference type="ARBA" id="ARBA00012483"/>
    </source>
</evidence>
<feature type="domain" description="DUF2921" evidence="13">
    <location>
        <begin position="36"/>
        <end position="220"/>
    </location>
</feature>
<feature type="domain" description="DUF2921" evidence="13">
    <location>
        <begin position="256"/>
        <end position="361"/>
    </location>
</feature>
<dbReference type="Proteomes" id="UP000250235">
    <property type="component" value="Unassembled WGS sequence"/>
</dbReference>
<sequence>MNQSLNMPFLSWFYKFLYFLLISNLFTSSVLSSPSYTDHCASIVPESSRTQRTYGTHVLPYFRTSYVTGGGILFGEQPLNQSYAYEGKLLSLRLTSESYETIAKNVYTVRGQLLIRSPYRYFYRNSSSFSYDGSYYRKRRQYGSNRITFWLNGFWSESSMKLCMVGSASWKSQEGTAINVDAVFKLSYISLKPSMLTSVISGTLESTDSVKGSGYFEPISMFSFPSAPDYIYSLVSKELEVGYSGGFEGPKDQSLDLDSNRFCSVLQRGFLFFEFEYGRDCNEPQICSPLGVVDGFLPRVVSLHPIQCSNEERMIRYMIKFQNVSYTSFYEEFDPNATLIGEGSWDDKKNQLLIVACRILDPVNHFGYFRNINLTSSDGGDPAVSLPGLTYEYTELNKAKKLCQVKKVKKTKGNIYPDAKPYNMRFDMSVQSSKEKQFTWGYTVPLFIGNELYQGDMGIIMAPESAPVADDVPEPISEPQKSGSAGFLNMSFTISITPFRSKLHNSGSQSPMQITAEGVYDSEIGCICMVGCRKLPSDVKKSDSDSTDCEIVVNFQLAPINDKSSGLISGSIKSTRTTTDPLYFEDMTLTSASVYSSVAERSIWRMDLEIIMVLISNTCMCIFAGLQLFHVRRNPEVVSSISLVMLLVLSLGYLIPLVLNFEALFLQNYNKQPFMYSSSGWLEANEVTMRVVTMVAFLLQLRLLQLVWTAKTSEGNEKGLWGAEKKAAFVSIPIYIFGGLLTLLLNWIKSRSHEVKFSVEYHQVYYSLWGYVRSYGGLILDGFLLPQLLLNTFSGSSAKALSNPFYIGTSAVRLVPHAYDQYRAHNFPRNTVNGTYYYANPVADFYSTAWDVIIPCGVVALAVIVFMQQRHGGRWILPKRFRELELYEKVPAVNNEL</sequence>
<dbReference type="GO" id="GO:0061630">
    <property type="term" value="F:ubiquitin protein ligase activity"/>
    <property type="evidence" value="ECO:0007669"/>
    <property type="project" value="UniProtKB-EC"/>
</dbReference>
<evidence type="ECO:0000256" key="2">
    <source>
        <dbReference type="ARBA" id="ARBA00004127"/>
    </source>
</evidence>
<dbReference type="OrthoDB" id="607498at2759"/>
<protein>
    <recommendedName>
        <fullName evidence="4">RING-type E3 ubiquitin transferase</fullName>
        <ecNumber evidence="4">2.3.2.27</ecNumber>
    </recommendedName>
</protein>
<accession>A0A2Z7ANB1</accession>
<keyword evidence="6 10" id="KW-0812">Transmembrane</keyword>
<evidence type="ECO:0000256" key="7">
    <source>
        <dbReference type="ARBA" id="ARBA00022786"/>
    </source>
</evidence>
<keyword evidence="5" id="KW-0808">Transferase</keyword>
<dbReference type="GO" id="GO:0012505">
    <property type="term" value="C:endomembrane system"/>
    <property type="evidence" value="ECO:0007669"/>
    <property type="project" value="UniProtKB-SubCell"/>
</dbReference>
<dbReference type="PANTHER" id="PTHR33389:SF18">
    <property type="entry name" value="OS01G0677900 PROTEIN"/>
    <property type="match status" value="1"/>
</dbReference>
<evidence type="ECO:0000256" key="8">
    <source>
        <dbReference type="ARBA" id="ARBA00022989"/>
    </source>
</evidence>
<dbReference type="Pfam" id="PF11145">
    <property type="entry name" value="DUF2921"/>
    <property type="match status" value="1"/>
</dbReference>
<feature type="transmembrane region" description="Helical" evidence="10">
    <location>
        <begin position="610"/>
        <end position="629"/>
    </location>
</feature>
<keyword evidence="11" id="KW-0732">Signal</keyword>
<dbReference type="Pfam" id="PF25333">
    <property type="entry name" value="DUF2921_N"/>
    <property type="match status" value="3"/>
</dbReference>
<comment type="subcellular location">
    <subcellularLocation>
        <location evidence="2">Endomembrane system</location>
        <topology evidence="2">Multi-pass membrane protein</topology>
    </subcellularLocation>
</comment>
<feature type="transmembrane region" description="Helical" evidence="10">
    <location>
        <begin position="768"/>
        <end position="789"/>
    </location>
</feature>
<keyword evidence="7" id="KW-0833">Ubl conjugation pathway</keyword>
<feature type="domain" description="SWEET-like" evidence="12">
    <location>
        <begin position="599"/>
        <end position="881"/>
    </location>
</feature>
<dbReference type="InterPro" id="IPR057425">
    <property type="entry name" value="DUF2921_N"/>
</dbReference>
<evidence type="ECO:0000259" key="12">
    <source>
        <dbReference type="Pfam" id="PF11145"/>
    </source>
</evidence>
<evidence type="ECO:0000259" key="13">
    <source>
        <dbReference type="Pfam" id="PF25333"/>
    </source>
</evidence>
<dbReference type="AlphaFoldDB" id="A0A2Z7ANB1"/>
<evidence type="ECO:0000256" key="1">
    <source>
        <dbReference type="ARBA" id="ARBA00000900"/>
    </source>
</evidence>
<gene>
    <name evidence="14" type="ORF">F511_05062</name>
</gene>
<name>A0A2Z7ANB1_9LAMI</name>
<evidence type="ECO:0000256" key="9">
    <source>
        <dbReference type="ARBA" id="ARBA00023136"/>
    </source>
</evidence>
<evidence type="ECO:0000256" key="5">
    <source>
        <dbReference type="ARBA" id="ARBA00022679"/>
    </source>
</evidence>
<dbReference type="EMBL" id="KV013947">
    <property type="protein sequence ID" value="KZV23223.1"/>
    <property type="molecule type" value="Genomic_DNA"/>
</dbReference>
<comment type="catalytic activity">
    <reaction evidence="1">
        <text>S-ubiquitinyl-[E2 ubiquitin-conjugating enzyme]-L-cysteine + [acceptor protein]-L-lysine = [E2 ubiquitin-conjugating enzyme]-L-cysteine + N(6)-ubiquitinyl-[acceptor protein]-L-lysine.</text>
        <dbReference type="EC" id="2.3.2.27"/>
    </reaction>
</comment>
<organism evidence="14 15">
    <name type="scientific">Dorcoceras hygrometricum</name>
    <dbReference type="NCBI Taxonomy" id="472368"/>
    <lineage>
        <taxon>Eukaryota</taxon>
        <taxon>Viridiplantae</taxon>
        <taxon>Streptophyta</taxon>
        <taxon>Embryophyta</taxon>
        <taxon>Tracheophyta</taxon>
        <taxon>Spermatophyta</taxon>
        <taxon>Magnoliopsida</taxon>
        <taxon>eudicotyledons</taxon>
        <taxon>Gunneridae</taxon>
        <taxon>Pentapetalae</taxon>
        <taxon>asterids</taxon>
        <taxon>lamiids</taxon>
        <taxon>Lamiales</taxon>
        <taxon>Gesneriaceae</taxon>
        <taxon>Didymocarpoideae</taxon>
        <taxon>Trichosporeae</taxon>
        <taxon>Loxocarpinae</taxon>
        <taxon>Dorcoceras</taxon>
    </lineage>
</organism>
<feature type="signal peptide" evidence="11">
    <location>
        <begin position="1"/>
        <end position="32"/>
    </location>
</feature>
<keyword evidence="15" id="KW-1185">Reference proteome</keyword>
<evidence type="ECO:0000256" key="11">
    <source>
        <dbReference type="SAM" id="SignalP"/>
    </source>
</evidence>
<dbReference type="InterPro" id="IPR021319">
    <property type="entry name" value="DUF2921"/>
</dbReference>
<evidence type="ECO:0000256" key="3">
    <source>
        <dbReference type="ARBA" id="ARBA00004906"/>
    </source>
</evidence>
<keyword evidence="8 10" id="KW-1133">Transmembrane helix</keyword>
<feature type="transmembrane region" description="Helical" evidence="10">
    <location>
        <begin position="845"/>
        <end position="867"/>
    </location>
</feature>
<keyword evidence="9 10" id="KW-0472">Membrane</keyword>
<reference evidence="14 15" key="1">
    <citation type="journal article" date="2015" name="Proc. Natl. Acad. Sci. U.S.A.">
        <title>The resurrection genome of Boea hygrometrica: A blueprint for survival of dehydration.</title>
        <authorList>
            <person name="Xiao L."/>
            <person name="Yang G."/>
            <person name="Zhang L."/>
            <person name="Yang X."/>
            <person name="Zhao S."/>
            <person name="Ji Z."/>
            <person name="Zhou Q."/>
            <person name="Hu M."/>
            <person name="Wang Y."/>
            <person name="Chen M."/>
            <person name="Xu Y."/>
            <person name="Jin H."/>
            <person name="Xiao X."/>
            <person name="Hu G."/>
            <person name="Bao F."/>
            <person name="Hu Y."/>
            <person name="Wan P."/>
            <person name="Li L."/>
            <person name="Deng X."/>
            <person name="Kuang T."/>
            <person name="Xiang C."/>
            <person name="Zhu J.K."/>
            <person name="Oliver M.J."/>
            <person name="He Y."/>
        </authorList>
    </citation>
    <scope>NUCLEOTIDE SEQUENCE [LARGE SCALE GENOMIC DNA]</scope>
    <source>
        <strain evidence="15">cv. XS01</strain>
    </source>
</reference>
<feature type="transmembrane region" description="Helical" evidence="10">
    <location>
        <begin position="728"/>
        <end position="748"/>
    </location>
</feature>